<dbReference type="InterPro" id="IPR011009">
    <property type="entry name" value="Kinase-like_dom_sf"/>
</dbReference>
<dbReference type="EMBL" id="KN831777">
    <property type="protein sequence ID" value="KIM42611.1"/>
    <property type="molecule type" value="Genomic_DNA"/>
</dbReference>
<dbReference type="PANTHER" id="PTHR21310">
    <property type="entry name" value="AMINOGLYCOSIDE PHOSPHOTRANSFERASE-RELATED-RELATED"/>
    <property type="match status" value="1"/>
</dbReference>
<dbReference type="InterPro" id="IPR051678">
    <property type="entry name" value="AGP_Transferase"/>
</dbReference>
<dbReference type="InterPro" id="IPR002575">
    <property type="entry name" value="Aminoglycoside_PTrfase"/>
</dbReference>
<reference evidence="3" key="2">
    <citation type="submission" date="2015-01" db="EMBL/GenBank/DDBJ databases">
        <title>Evolutionary Origins and Diversification of the Mycorrhizal Mutualists.</title>
        <authorList>
            <consortium name="DOE Joint Genome Institute"/>
            <consortium name="Mycorrhizal Genomics Consortium"/>
            <person name="Kohler A."/>
            <person name="Kuo A."/>
            <person name="Nagy L.G."/>
            <person name="Floudas D."/>
            <person name="Copeland A."/>
            <person name="Barry K.W."/>
            <person name="Cichocki N."/>
            <person name="Veneault-Fourrey C."/>
            <person name="LaButti K."/>
            <person name="Lindquist E.A."/>
            <person name="Lipzen A."/>
            <person name="Lundell T."/>
            <person name="Morin E."/>
            <person name="Murat C."/>
            <person name="Riley R."/>
            <person name="Ohm R."/>
            <person name="Sun H."/>
            <person name="Tunlid A."/>
            <person name="Henrissat B."/>
            <person name="Grigoriev I.V."/>
            <person name="Hibbett D.S."/>
            <person name="Martin F."/>
        </authorList>
    </citation>
    <scope>NUCLEOTIDE SEQUENCE [LARGE SCALE GENOMIC DNA]</scope>
    <source>
        <strain evidence="3">h7</strain>
    </source>
</reference>
<feature type="domain" description="Aminoglycoside phosphotransferase" evidence="1">
    <location>
        <begin position="79"/>
        <end position="267"/>
    </location>
</feature>
<dbReference type="AlphaFoldDB" id="A0A0C3CGA1"/>
<evidence type="ECO:0000313" key="2">
    <source>
        <dbReference type="EMBL" id="KIM42611.1"/>
    </source>
</evidence>
<evidence type="ECO:0000259" key="1">
    <source>
        <dbReference type="Pfam" id="PF01636"/>
    </source>
</evidence>
<protein>
    <recommendedName>
        <fullName evidence="1">Aminoglycoside phosphotransferase domain-containing protein</fullName>
    </recommendedName>
</protein>
<dbReference type="PANTHER" id="PTHR21310:SF15">
    <property type="entry name" value="AMINOGLYCOSIDE PHOSPHOTRANSFERASE DOMAIN-CONTAINING PROTEIN"/>
    <property type="match status" value="1"/>
</dbReference>
<sequence>MSVRKVKQNKQDASTSQSFLKPPIRELHGLELWVYEIYWNTRRVTRLKRFLSYKDDKFIKRGPGVRLAEAVALDFNARNTTIPVPRVFDVFTVKGVVHIVQEFIDGRMLEDIWHKLSVDQQHSSMMQLKDCIAQLRALQPPHPERVQGIDGSGCLDSRLAIGEWGPFDDHAAFHEFLGYEAMRMLPERYPLVQEALSVTHGRQYKTVFAHGDLGPHNILWKNGQIVIIDWERSGWFPEYWDYTRVYAARGYSMPEWWELFKEFVDRYDDEVEIDIQVSNYVERL</sequence>
<reference evidence="2 3" key="1">
    <citation type="submission" date="2014-04" db="EMBL/GenBank/DDBJ databases">
        <authorList>
            <consortium name="DOE Joint Genome Institute"/>
            <person name="Kuo A."/>
            <person name="Gay G."/>
            <person name="Dore J."/>
            <person name="Kohler A."/>
            <person name="Nagy L.G."/>
            <person name="Floudas D."/>
            <person name="Copeland A."/>
            <person name="Barry K.W."/>
            <person name="Cichocki N."/>
            <person name="Veneault-Fourrey C."/>
            <person name="LaButti K."/>
            <person name="Lindquist E.A."/>
            <person name="Lipzen A."/>
            <person name="Lundell T."/>
            <person name="Morin E."/>
            <person name="Murat C."/>
            <person name="Sun H."/>
            <person name="Tunlid A."/>
            <person name="Henrissat B."/>
            <person name="Grigoriev I.V."/>
            <person name="Hibbett D.S."/>
            <person name="Martin F."/>
            <person name="Nordberg H.P."/>
            <person name="Cantor M.N."/>
            <person name="Hua S.X."/>
        </authorList>
    </citation>
    <scope>NUCLEOTIDE SEQUENCE [LARGE SCALE GENOMIC DNA]</scope>
    <source>
        <strain evidence="3">h7</strain>
    </source>
</reference>
<dbReference type="Proteomes" id="UP000053424">
    <property type="component" value="Unassembled WGS sequence"/>
</dbReference>
<dbReference type="CDD" id="cd05120">
    <property type="entry name" value="APH_ChoK_like"/>
    <property type="match status" value="1"/>
</dbReference>
<dbReference type="HOGENOM" id="CLU_021768_3_2_1"/>
<proteinExistence type="predicted"/>
<keyword evidence="3" id="KW-1185">Reference proteome</keyword>
<dbReference type="STRING" id="686832.A0A0C3CGA1"/>
<evidence type="ECO:0000313" key="3">
    <source>
        <dbReference type="Proteomes" id="UP000053424"/>
    </source>
</evidence>
<organism evidence="2 3">
    <name type="scientific">Hebeloma cylindrosporum</name>
    <dbReference type="NCBI Taxonomy" id="76867"/>
    <lineage>
        <taxon>Eukaryota</taxon>
        <taxon>Fungi</taxon>
        <taxon>Dikarya</taxon>
        <taxon>Basidiomycota</taxon>
        <taxon>Agaricomycotina</taxon>
        <taxon>Agaricomycetes</taxon>
        <taxon>Agaricomycetidae</taxon>
        <taxon>Agaricales</taxon>
        <taxon>Agaricineae</taxon>
        <taxon>Hymenogastraceae</taxon>
        <taxon>Hebeloma</taxon>
    </lineage>
</organism>
<dbReference type="OrthoDB" id="8300194at2759"/>
<dbReference type="Gene3D" id="3.90.1200.10">
    <property type="match status" value="1"/>
</dbReference>
<dbReference type="SUPFAM" id="SSF56112">
    <property type="entry name" value="Protein kinase-like (PK-like)"/>
    <property type="match status" value="1"/>
</dbReference>
<name>A0A0C3CGA1_HEBCY</name>
<dbReference type="Pfam" id="PF01636">
    <property type="entry name" value="APH"/>
    <property type="match status" value="1"/>
</dbReference>
<accession>A0A0C3CGA1</accession>
<gene>
    <name evidence="2" type="ORF">M413DRAFT_444312</name>
</gene>